<accession>A0ABT4UM68</accession>
<proteinExistence type="predicted"/>
<feature type="domain" description="HTH araC/xylS-type" evidence="2">
    <location>
        <begin position="222"/>
        <end position="315"/>
    </location>
</feature>
<dbReference type="Gene3D" id="1.10.10.60">
    <property type="entry name" value="Homeodomain-like"/>
    <property type="match status" value="1"/>
</dbReference>
<evidence type="ECO:0000256" key="1">
    <source>
        <dbReference type="ARBA" id="ARBA00023125"/>
    </source>
</evidence>
<keyword evidence="4" id="KW-1185">Reference proteome</keyword>
<evidence type="ECO:0000259" key="2">
    <source>
        <dbReference type="PROSITE" id="PS01124"/>
    </source>
</evidence>
<evidence type="ECO:0000313" key="4">
    <source>
        <dbReference type="Proteomes" id="UP001210231"/>
    </source>
</evidence>
<dbReference type="Proteomes" id="UP001210231">
    <property type="component" value="Unassembled WGS sequence"/>
</dbReference>
<dbReference type="RefSeq" id="WP_407032269.1">
    <property type="nucleotide sequence ID" value="NZ_JAQGEF010000019.1"/>
</dbReference>
<evidence type="ECO:0000313" key="3">
    <source>
        <dbReference type="EMBL" id="MDA3615941.1"/>
    </source>
</evidence>
<dbReference type="EMBL" id="JAQGEF010000019">
    <property type="protein sequence ID" value="MDA3615941.1"/>
    <property type="molecule type" value="Genomic_DNA"/>
</dbReference>
<reference evidence="3 4" key="1">
    <citation type="submission" date="2022-12" db="EMBL/GenBank/DDBJ databases">
        <title>Chitinophagaceae gen. sp. nov., a new member of the family Chitinophagaceae, isolated from soil in a chemical factory.</title>
        <authorList>
            <person name="Ke Z."/>
        </authorList>
    </citation>
    <scope>NUCLEOTIDE SEQUENCE [LARGE SCALE GENOMIC DNA]</scope>
    <source>
        <strain evidence="3 4">LY-5</strain>
    </source>
</reference>
<gene>
    <name evidence="3" type="ORF">O3P16_14095</name>
</gene>
<sequence>MKKAYNLLFEREIKSFKNVLNQLPTWCRYPLSAAKEATLYELSYVKILTQQLNLRPFLIDLVEQKASAPFILNFEVLESQVFFYFMLEGEIKFTDQNGIFISNIKANNFYISYSRPGIFNANVEKGDHIALIVSIDTEWIYSISSEFEVLKKFLDEFINLSQNYAVMPLCRMDKQVHRWLREIYTFTRTNKGALDGLLRLYISLALEYYNKTLKEREGMMAYRLKKYLDEHYCDIDLDYIKLTKIFYATERTLRNQFKAEFHITIHNYYTNLRLEKARYMITDLGMQIKDVYMEVGYKDESSFRYAYNKFINKYS</sequence>
<name>A0ABT4UM68_9BACT</name>
<protein>
    <submittedName>
        <fullName evidence="3">AraC family transcriptional regulator</fullName>
    </submittedName>
</protein>
<dbReference type="InterPro" id="IPR018060">
    <property type="entry name" value="HTH_AraC"/>
</dbReference>
<dbReference type="PANTHER" id="PTHR43280">
    <property type="entry name" value="ARAC-FAMILY TRANSCRIPTIONAL REGULATOR"/>
    <property type="match status" value="1"/>
</dbReference>
<dbReference type="Pfam" id="PF12833">
    <property type="entry name" value="HTH_18"/>
    <property type="match status" value="1"/>
</dbReference>
<dbReference type="PANTHER" id="PTHR43280:SF28">
    <property type="entry name" value="HTH-TYPE TRANSCRIPTIONAL ACTIVATOR RHAS"/>
    <property type="match status" value="1"/>
</dbReference>
<keyword evidence="1" id="KW-0238">DNA-binding</keyword>
<dbReference type="PROSITE" id="PS01124">
    <property type="entry name" value="HTH_ARAC_FAMILY_2"/>
    <property type="match status" value="1"/>
</dbReference>
<organism evidence="3 4">
    <name type="scientific">Polluticaenibacter yanchengensis</name>
    <dbReference type="NCBI Taxonomy" id="3014562"/>
    <lineage>
        <taxon>Bacteria</taxon>
        <taxon>Pseudomonadati</taxon>
        <taxon>Bacteroidota</taxon>
        <taxon>Chitinophagia</taxon>
        <taxon>Chitinophagales</taxon>
        <taxon>Chitinophagaceae</taxon>
        <taxon>Polluticaenibacter</taxon>
    </lineage>
</organism>
<comment type="caution">
    <text evidence="3">The sequence shown here is derived from an EMBL/GenBank/DDBJ whole genome shotgun (WGS) entry which is preliminary data.</text>
</comment>
<dbReference type="SMART" id="SM00342">
    <property type="entry name" value="HTH_ARAC"/>
    <property type="match status" value="1"/>
</dbReference>